<evidence type="ECO:0000256" key="3">
    <source>
        <dbReference type="ARBA" id="ARBA00008891"/>
    </source>
</evidence>
<dbReference type="PANTHER" id="PTHR31321">
    <property type="entry name" value="ACYL-COA THIOESTER HYDROLASE YBHC-RELATED"/>
    <property type="match status" value="1"/>
</dbReference>
<evidence type="ECO:0000313" key="14">
    <source>
        <dbReference type="EMBL" id="OMO94789.1"/>
    </source>
</evidence>
<dbReference type="PANTHER" id="PTHR31321:SF87">
    <property type="entry name" value="PECTINESTERASE 63-RELATED"/>
    <property type="match status" value="1"/>
</dbReference>
<dbReference type="InterPro" id="IPR012334">
    <property type="entry name" value="Pectin_lyas_fold"/>
</dbReference>
<evidence type="ECO:0000256" key="10">
    <source>
        <dbReference type="ARBA" id="ARBA00047928"/>
    </source>
</evidence>
<evidence type="ECO:0000256" key="7">
    <source>
        <dbReference type="ARBA" id="ARBA00022729"/>
    </source>
</evidence>
<evidence type="ECO:0000256" key="8">
    <source>
        <dbReference type="ARBA" id="ARBA00022801"/>
    </source>
</evidence>
<dbReference type="Gene3D" id="2.160.20.10">
    <property type="entry name" value="Single-stranded right-handed beta-helix, Pectin lyase-like"/>
    <property type="match status" value="1"/>
</dbReference>
<evidence type="ECO:0000256" key="2">
    <source>
        <dbReference type="ARBA" id="ARBA00005184"/>
    </source>
</evidence>
<evidence type="ECO:0000256" key="1">
    <source>
        <dbReference type="ARBA" id="ARBA00004191"/>
    </source>
</evidence>
<proteinExistence type="inferred from homology"/>
<dbReference type="EC" id="3.1.1.11" evidence="4 12"/>
<dbReference type="GO" id="GO:0042545">
    <property type="term" value="P:cell wall modification"/>
    <property type="evidence" value="ECO:0007669"/>
    <property type="project" value="UniProtKB-UniRule"/>
</dbReference>
<accession>A0A1R3JIW8</accession>
<comment type="subcellular location">
    <subcellularLocation>
        <location evidence="1">Secreted</location>
        <location evidence="1">Cell wall</location>
    </subcellularLocation>
</comment>
<keyword evidence="6" id="KW-0964">Secreted</keyword>
<evidence type="ECO:0000256" key="4">
    <source>
        <dbReference type="ARBA" id="ARBA00013229"/>
    </source>
</evidence>
<reference evidence="14 15" key="1">
    <citation type="submission" date="2013-09" db="EMBL/GenBank/DDBJ databases">
        <title>Corchorus capsularis genome sequencing.</title>
        <authorList>
            <person name="Alam M."/>
            <person name="Haque M.S."/>
            <person name="Islam M.S."/>
            <person name="Emdad E.M."/>
            <person name="Islam M.M."/>
            <person name="Ahmed B."/>
            <person name="Halim A."/>
            <person name="Hossen Q.M.M."/>
            <person name="Hossain M.Z."/>
            <person name="Ahmed R."/>
            <person name="Khan M.M."/>
            <person name="Islam R."/>
            <person name="Rashid M.M."/>
            <person name="Khan S.A."/>
            <person name="Rahman M.S."/>
            <person name="Alam M."/>
        </authorList>
    </citation>
    <scope>NUCLEOTIDE SEQUENCE [LARGE SCALE GENOMIC DNA]</scope>
    <source>
        <strain evidence="15">cv. CVL-1</strain>
        <tissue evidence="14">Whole seedling</tissue>
    </source>
</reference>
<keyword evidence="15" id="KW-1185">Reference proteome</keyword>
<evidence type="ECO:0000259" key="13">
    <source>
        <dbReference type="Pfam" id="PF01095"/>
    </source>
</evidence>
<protein>
    <recommendedName>
        <fullName evidence="4 12">Pectinesterase</fullName>
        <ecNumber evidence="4 12">3.1.1.11</ecNumber>
    </recommendedName>
</protein>
<evidence type="ECO:0000256" key="6">
    <source>
        <dbReference type="ARBA" id="ARBA00022525"/>
    </source>
</evidence>
<dbReference type="EMBL" id="AWWV01007779">
    <property type="protein sequence ID" value="OMO94789.1"/>
    <property type="molecule type" value="Genomic_DNA"/>
</dbReference>
<dbReference type="InterPro" id="IPR033131">
    <property type="entry name" value="Pectinesterase_Asp_AS"/>
</dbReference>
<dbReference type="GO" id="GO:0030599">
    <property type="term" value="F:pectinesterase activity"/>
    <property type="evidence" value="ECO:0007669"/>
    <property type="project" value="UniProtKB-UniRule"/>
</dbReference>
<evidence type="ECO:0000256" key="11">
    <source>
        <dbReference type="PROSITE-ProRule" id="PRU10040"/>
    </source>
</evidence>
<keyword evidence="9 12" id="KW-0063">Aspartyl esterase</keyword>
<dbReference type="UniPathway" id="UPA00545">
    <property type="reaction ID" value="UER00823"/>
</dbReference>
<dbReference type="Proteomes" id="UP000188268">
    <property type="component" value="Unassembled WGS sequence"/>
</dbReference>
<comment type="catalytic activity">
    <reaction evidence="10 12">
        <text>[(1-&gt;4)-alpha-D-galacturonosyl methyl ester](n) + n H2O = [(1-&gt;4)-alpha-D-galacturonosyl](n) + n methanol + n H(+)</text>
        <dbReference type="Rhea" id="RHEA:22380"/>
        <dbReference type="Rhea" id="RHEA-COMP:14570"/>
        <dbReference type="Rhea" id="RHEA-COMP:14573"/>
        <dbReference type="ChEBI" id="CHEBI:15377"/>
        <dbReference type="ChEBI" id="CHEBI:15378"/>
        <dbReference type="ChEBI" id="CHEBI:17790"/>
        <dbReference type="ChEBI" id="CHEBI:140522"/>
        <dbReference type="ChEBI" id="CHEBI:140523"/>
        <dbReference type="EC" id="3.1.1.11"/>
    </reaction>
</comment>
<feature type="domain" description="Pectinesterase catalytic" evidence="13">
    <location>
        <begin position="72"/>
        <end position="356"/>
    </location>
</feature>
<evidence type="ECO:0000256" key="12">
    <source>
        <dbReference type="RuleBase" id="RU000589"/>
    </source>
</evidence>
<dbReference type="FunFam" id="2.160.20.10:FF:000008">
    <property type="entry name" value="Pectinesterase"/>
    <property type="match status" value="1"/>
</dbReference>
<comment type="caution">
    <text evidence="14">The sequence shown here is derived from an EMBL/GenBank/DDBJ whole genome shotgun (WGS) entry which is preliminary data.</text>
</comment>
<dbReference type="PROSITE" id="PS00503">
    <property type="entry name" value="PECTINESTERASE_2"/>
    <property type="match status" value="1"/>
</dbReference>
<keyword evidence="5" id="KW-0134">Cell wall</keyword>
<evidence type="ECO:0000313" key="15">
    <source>
        <dbReference type="Proteomes" id="UP000188268"/>
    </source>
</evidence>
<dbReference type="OMA" id="CQFSGYQ"/>
<name>A0A1R3JIW8_COCAP</name>
<dbReference type="SUPFAM" id="SSF51126">
    <property type="entry name" value="Pectin lyase-like"/>
    <property type="match status" value="1"/>
</dbReference>
<sequence>MTGKRIGNVKFEVGATICTILLLAPVVLSQTIPTSKSQLNSWFSSTIKPLSARKDSLDAELATAEAEPQVIKVKQDGSGEFDTLTKAIASVPPGNTKRVIISIGPGVYMEKIKIDRMKPYITLLGDAQAIPNITFDGTAKKYGTVDSATLIVESDYFVASNINIVNSAPKPDGVMVGAQAAALRISGSMAAFYNCKFIGYQDTLCDDRGYHFFKDCYIYGTVDFIFGSGTSIYLNSELYVEGDSGLTVITAQARESAAEKTGYIFVHCSITGTGNGTYLGRAWKTHPRVVLAYTDISEIVNPEGWSDKFHPERESTVFFGEYKCTGKGASSTGRVKFTKALTDDQVKPFLDLSFIDAMKWLLPPPNKV</sequence>
<dbReference type="InterPro" id="IPR011050">
    <property type="entry name" value="Pectin_lyase_fold/virulence"/>
</dbReference>
<gene>
    <name evidence="14" type="ORF">CCACVL1_05817</name>
</gene>
<dbReference type="Gramene" id="OMO94789">
    <property type="protein sequence ID" value="OMO94789"/>
    <property type="gene ID" value="CCACVL1_05817"/>
</dbReference>
<dbReference type="GO" id="GO:0045490">
    <property type="term" value="P:pectin catabolic process"/>
    <property type="evidence" value="ECO:0007669"/>
    <property type="project" value="UniProtKB-UniRule"/>
</dbReference>
<keyword evidence="8 12" id="KW-0378">Hydrolase</keyword>
<evidence type="ECO:0000256" key="9">
    <source>
        <dbReference type="ARBA" id="ARBA00023085"/>
    </source>
</evidence>
<comment type="similarity">
    <text evidence="3">Belongs to the pectinesterase family.</text>
</comment>
<dbReference type="OrthoDB" id="2019149at2759"/>
<dbReference type="AlphaFoldDB" id="A0A1R3JIW8"/>
<organism evidence="14 15">
    <name type="scientific">Corchorus capsularis</name>
    <name type="common">Jute</name>
    <dbReference type="NCBI Taxonomy" id="210143"/>
    <lineage>
        <taxon>Eukaryota</taxon>
        <taxon>Viridiplantae</taxon>
        <taxon>Streptophyta</taxon>
        <taxon>Embryophyta</taxon>
        <taxon>Tracheophyta</taxon>
        <taxon>Spermatophyta</taxon>
        <taxon>Magnoliopsida</taxon>
        <taxon>eudicotyledons</taxon>
        <taxon>Gunneridae</taxon>
        <taxon>Pentapetalae</taxon>
        <taxon>rosids</taxon>
        <taxon>malvids</taxon>
        <taxon>Malvales</taxon>
        <taxon>Malvaceae</taxon>
        <taxon>Grewioideae</taxon>
        <taxon>Apeibeae</taxon>
        <taxon>Corchorus</taxon>
    </lineage>
</organism>
<dbReference type="STRING" id="210143.A0A1R3JIW8"/>
<comment type="pathway">
    <text evidence="2 12">Glycan metabolism; pectin degradation; 2-dehydro-3-deoxy-D-gluconate from pectin: step 1/5.</text>
</comment>
<evidence type="ECO:0000256" key="5">
    <source>
        <dbReference type="ARBA" id="ARBA00022512"/>
    </source>
</evidence>
<feature type="active site" evidence="11">
    <location>
        <position position="223"/>
    </location>
</feature>
<dbReference type="InterPro" id="IPR000070">
    <property type="entry name" value="Pectinesterase_cat"/>
</dbReference>
<dbReference type="Pfam" id="PF01095">
    <property type="entry name" value="Pectinesterase"/>
    <property type="match status" value="1"/>
</dbReference>
<keyword evidence="7" id="KW-0732">Signal</keyword>